<evidence type="ECO:0000313" key="1">
    <source>
        <dbReference type="EMBL" id="WOG94428.1"/>
    </source>
</evidence>
<dbReference type="KEGG" id="dcr:108212780"/>
<dbReference type="AlphaFoldDB" id="A0AAF0WTX8"/>
<reference evidence="1" key="1">
    <citation type="journal article" date="2016" name="Nat. Genet.">
        <title>A high-quality carrot genome assembly provides new insights into carotenoid accumulation and asterid genome evolution.</title>
        <authorList>
            <person name="Iorizzo M."/>
            <person name="Ellison S."/>
            <person name="Senalik D."/>
            <person name="Zeng P."/>
            <person name="Satapoomin P."/>
            <person name="Huang J."/>
            <person name="Bowman M."/>
            <person name="Iovene M."/>
            <person name="Sanseverino W."/>
            <person name="Cavagnaro P."/>
            <person name="Yildiz M."/>
            <person name="Macko-Podgorni A."/>
            <person name="Moranska E."/>
            <person name="Grzebelus E."/>
            <person name="Grzebelus D."/>
            <person name="Ashrafi H."/>
            <person name="Zheng Z."/>
            <person name="Cheng S."/>
            <person name="Spooner D."/>
            <person name="Van Deynze A."/>
            <person name="Simon P."/>
        </authorList>
    </citation>
    <scope>NUCLEOTIDE SEQUENCE</scope>
    <source>
        <tissue evidence="1">Leaf</tissue>
    </source>
</reference>
<dbReference type="InterPro" id="IPR053234">
    <property type="entry name" value="RPM1_Interactor"/>
</dbReference>
<reference evidence="1" key="2">
    <citation type="submission" date="2022-03" db="EMBL/GenBank/DDBJ databases">
        <title>Draft title - Genomic analysis of global carrot germplasm unveils the trajectory of domestication and the origin of high carotenoid orange carrot.</title>
        <authorList>
            <person name="Iorizzo M."/>
            <person name="Ellison S."/>
            <person name="Senalik D."/>
            <person name="Macko-Podgorni A."/>
            <person name="Grzebelus D."/>
            <person name="Bostan H."/>
            <person name="Rolling W."/>
            <person name="Curaba J."/>
            <person name="Simon P."/>
        </authorList>
    </citation>
    <scope>NUCLEOTIDE SEQUENCE</scope>
    <source>
        <tissue evidence="1">Leaf</tissue>
    </source>
</reference>
<keyword evidence="2" id="KW-1185">Reference proteome</keyword>
<accession>A0AAF0WTX8</accession>
<organism evidence="1 2">
    <name type="scientific">Daucus carota subsp. sativus</name>
    <name type="common">Carrot</name>
    <dbReference type="NCBI Taxonomy" id="79200"/>
    <lineage>
        <taxon>Eukaryota</taxon>
        <taxon>Viridiplantae</taxon>
        <taxon>Streptophyta</taxon>
        <taxon>Embryophyta</taxon>
        <taxon>Tracheophyta</taxon>
        <taxon>Spermatophyta</taxon>
        <taxon>Magnoliopsida</taxon>
        <taxon>eudicotyledons</taxon>
        <taxon>Gunneridae</taxon>
        <taxon>Pentapetalae</taxon>
        <taxon>asterids</taxon>
        <taxon>campanulids</taxon>
        <taxon>Apiales</taxon>
        <taxon>Apiaceae</taxon>
        <taxon>Apioideae</taxon>
        <taxon>Scandiceae</taxon>
        <taxon>Daucinae</taxon>
        <taxon>Daucus</taxon>
        <taxon>Daucus sect. Daucus</taxon>
    </lineage>
</organism>
<dbReference type="Proteomes" id="UP000077755">
    <property type="component" value="Chromosome 3"/>
</dbReference>
<name>A0AAF0WTX8_DAUCS</name>
<protein>
    <submittedName>
        <fullName evidence="1">Uncharacterized protein</fullName>
    </submittedName>
</protein>
<proteinExistence type="predicted"/>
<gene>
    <name evidence="1" type="ORF">DCAR_0313724</name>
</gene>
<evidence type="ECO:0000313" key="2">
    <source>
        <dbReference type="Proteomes" id="UP000077755"/>
    </source>
</evidence>
<dbReference type="PANTHER" id="PTHR33443:SF30">
    <property type="entry name" value="SARCOSINE DEHYDROGENASE-2C PROTEIN"/>
    <property type="match status" value="1"/>
</dbReference>
<dbReference type="PANTHER" id="PTHR33443">
    <property type="entry name" value="ZGC:112980"/>
    <property type="match status" value="1"/>
</dbReference>
<sequence>MRSTFNEKKDERRAKVNVKTRKLIAKDKSNSHRGENTVRSIFCLKTKSKLRETEKKEDCFILDYVPNDSLHEISTSNDNENEVYIVAEKGQVACRDFPHSRHTCANFPFRKTNHESYCQMCYCFVCDKVAPCIMWSSGHCHATNNETWKWQRTLMKMRKHVQVMDRYLKVLDEVLTAWENQYPVPWETIQERNTRSNLG</sequence>
<dbReference type="EMBL" id="CP093345">
    <property type="protein sequence ID" value="WOG94428.1"/>
    <property type="molecule type" value="Genomic_DNA"/>
</dbReference>